<keyword evidence="3" id="KW-0614">Plasmid</keyword>
<evidence type="ECO:0000256" key="1">
    <source>
        <dbReference type="SAM" id="Phobius"/>
    </source>
</evidence>
<accession>A0A1B2EZ88</accession>
<feature type="transmembrane region" description="Helical" evidence="1">
    <location>
        <begin position="41"/>
        <end position="60"/>
    </location>
</feature>
<feature type="domain" description="DUF1468" evidence="2">
    <location>
        <begin position="12"/>
        <end position="147"/>
    </location>
</feature>
<dbReference type="OrthoDB" id="5519430at2"/>
<protein>
    <recommendedName>
        <fullName evidence="2">DUF1468 domain-containing protein</fullName>
    </recommendedName>
</protein>
<dbReference type="RefSeq" id="WP_157934742.1">
    <property type="nucleotide sequence ID" value="NZ_CP016620.1"/>
</dbReference>
<reference evidence="3" key="1">
    <citation type="submission" date="2016-07" db="EMBL/GenBank/DDBJ databases">
        <title>Microvirga ossetica sp. nov. a new species of rhizobia isolated from root nodules of the legume species Vicia alpestris Steven originated from North Ossetia region in the Caucasus.</title>
        <authorList>
            <person name="Safronova V.I."/>
            <person name="Kuznetsova I.G."/>
            <person name="Sazanova A.L."/>
            <person name="Belimov A."/>
            <person name="Andronov E."/>
            <person name="Osledkin Y.S."/>
            <person name="Onishchuk O.P."/>
            <person name="Kurchak O.N."/>
            <person name="Shaposhnikov A.I."/>
            <person name="Willems A."/>
            <person name="Tikhonovich I.A."/>
        </authorList>
    </citation>
    <scope>NUCLEOTIDE SEQUENCE [LARGE SCALE GENOMIC DNA]</scope>
    <source>
        <strain evidence="3">V5/3M</strain>
        <plasmid evidence="3">unnamed4</plasmid>
    </source>
</reference>
<evidence type="ECO:0000259" key="2">
    <source>
        <dbReference type="Pfam" id="PF07331"/>
    </source>
</evidence>
<organism evidence="3">
    <name type="scientific">Microvirga ossetica</name>
    <dbReference type="NCBI Taxonomy" id="1882682"/>
    <lineage>
        <taxon>Bacteria</taxon>
        <taxon>Pseudomonadati</taxon>
        <taxon>Pseudomonadota</taxon>
        <taxon>Alphaproteobacteria</taxon>
        <taxon>Hyphomicrobiales</taxon>
        <taxon>Methylobacteriaceae</taxon>
        <taxon>Microvirga</taxon>
    </lineage>
</organism>
<keyword evidence="1" id="KW-0472">Membrane</keyword>
<feature type="transmembrane region" description="Helical" evidence="1">
    <location>
        <begin position="76"/>
        <end position="94"/>
    </location>
</feature>
<gene>
    <name evidence="3" type="ORF">BB934_44715</name>
</gene>
<geneLocation type="plasmid" evidence="3">
    <name>unnamed4</name>
</geneLocation>
<feature type="transmembrane region" description="Helical" evidence="1">
    <location>
        <begin position="123"/>
        <end position="144"/>
    </location>
</feature>
<dbReference type="AlphaFoldDB" id="A0A1B2EZ88"/>
<sequence length="159" mass="16560">MSAHRLPGTLFGSAVVALGVAVVVASQQIKTGFTYDVVGPAMFSNLIGIGLTLSGVASVISTRRASLEDLPDQPKLNLWPVGLISAALLLEAALISRLGWIPAVATVFVAGTYAFGDRRILANAVIGLVLATVILLVFTLGLGIDLPLGPLEPLFQRDQ</sequence>
<evidence type="ECO:0000313" key="3">
    <source>
        <dbReference type="EMBL" id="ANY85276.1"/>
    </source>
</evidence>
<keyword evidence="1" id="KW-1133">Transmembrane helix</keyword>
<dbReference type="KEGG" id="moc:BB934_44715"/>
<keyword evidence="1" id="KW-0812">Transmembrane</keyword>
<proteinExistence type="predicted"/>
<dbReference type="Pfam" id="PF07331">
    <property type="entry name" value="TctB"/>
    <property type="match status" value="1"/>
</dbReference>
<dbReference type="InterPro" id="IPR009936">
    <property type="entry name" value="DUF1468"/>
</dbReference>
<dbReference type="EMBL" id="CP016620">
    <property type="protein sequence ID" value="ANY85276.1"/>
    <property type="molecule type" value="Genomic_DNA"/>
</dbReference>
<name>A0A1B2EZ88_9HYPH</name>